<sequence length="788" mass="88389">MVVLWRKLRRDLWLNKAAYISCLAVIVIGLMVYTSIAIVYENLESAKERFYSEQNFADGFVKLEGMPISQLKSLEKIDGIAQIEGRIVQDVRVYAPDRTESVYLRLVSVNTEKADGVNRVHVLEGTHLSSRIENILLDPAFAKANQIELGSGITAIIEGKKVDFTVNGHGQSPEFVYAMRSMQDIYPAPETFGIAYAPLDVMMKLFQGGSTFNDIVFTVRDGYTYEQVEEQIKPRLKKYGLQYIIPRKDQMSNVILTQELTQLESMVATVPVIFLGVAAMVLYIMLRRMVEQQRGQIGTLKAFGYTEREILFHYLSYGMVIGLIGGILGGLAGSALSFPMTQLYQQFFALPGLKSEFSMRYFFFGILLSLIFSIIAAYQGSKGLLRLQPAEAMRPPTPPKAKKIVIEHLPFVWSLLTVQGKMATRNMFRNKLRSVFILIGVAFSFSMIAVSVYLYSMGDVIFKDQFTKVQTYDVKIALVRPAYQQLLEKELWRTEGVKKVEAMLEVPVSLENQWLKKDVVMLGLANNSSLYRVLDSDGNEVTLKPHGIYLTQNLAQALDIGVGREVLLESPYLKEESLQVPVAGIITQNIGSNAFMDYSYMTELLGHGPIATSMLLNIPSEDIANLKKNYQESPIIGGIEDKGQTMRQITELIESYSFTSWILVFFAGICGFAIIYSSSIIALSERQRELASLRVLGMSSKEAFEVLSFEQWVISGIAMLVGIPLSFSMLEGLAQSIDSDIMSIPVYFEPITFVYAAIGTVISILIAQYTTYSRIRKLVLADVLKERD</sequence>
<dbReference type="EMBL" id="MJAT01000035">
    <property type="protein sequence ID" value="OEH84920.1"/>
    <property type="molecule type" value="Genomic_DNA"/>
</dbReference>
<dbReference type="InterPro" id="IPR038766">
    <property type="entry name" value="Membrane_comp_ABC_pdt"/>
</dbReference>
<evidence type="ECO:0000256" key="2">
    <source>
        <dbReference type="ARBA" id="ARBA00022475"/>
    </source>
</evidence>
<accession>A0A1E5L458</accession>
<keyword evidence="5 6" id="KW-0472">Membrane</keyword>
<feature type="domain" description="ABC3 transporter permease C-terminal" evidence="7">
    <location>
        <begin position="270"/>
        <end position="379"/>
    </location>
</feature>
<evidence type="ECO:0000256" key="6">
    <source>
        <dbReference type="SAM" id="Phobius"/>
    </source>
</evidence>
<keyword evidence="9" id="KW-1185">Reference proteome</keyword>
<evidence type="ECO:0000256" key="1">
    <source>
        <dbReference type="ARBA" id="ARBA00004651"/>
    </source>
</evidence>
<feature type="transmembrane region" description="Helical" evidence="6">
    <location>
        <begin position="658"/>
        <end position="683"/>
    </location>
</feature>
<dbReference type="AlphaFoldDB" id="A0A1E5L458"/>
<dbReference type="GO" id="GO:0005886">
    <property type="term" value="C:plasma membrane"/>
    <property type="evidence" value="ECO:0007669"/>
    <property type="project" value="UniProtKB-SubCell"/>
</dbReference>
<keyword evidence="3 6" id="KW-0812">Transmembrane</keyword>
<evidence type="ECO:0000313" key="9">
    <source>
        <dbReference type="Proteomes" id="UP000095255"/>
    </source>
</evidence>
<feature type="transmembrane region" description="Helical" evidence="6">
    <location>
        <begin position="17"/>
        <end position="40"/>
    </location>
</feature>
<feature type="transmembrane region" description="Helical" evidence="6">
    <location>
        <begin position="266"/>
        <end position="286"/>
    </location>
</feature>
<dbReference type="PANTHER" id="PTHR30287">
    <property type="entry name" value="MEMBRANE COMPONENT OF PREDICTED ABC SUPERFAMILY METABOLITE UPTAKE TRANSPORTER"/>
    <property type="match status" value="1"/>
</dbReference>
<dbReference type="Pfam" id="PF02687">
    <property type="entry name" value="FtsX"/>
    <property type="match status" value="2"/>
</dbReference>
<dbReference type="PANTHER" id="PTHR30287:SF1">
    <property type="entry name" value="INNER MEMBRANE PROTEIN"/>
    <property type="match status" value="1"/>
</dbReference>
<protein>
    <recommendedName>
        <fullName evidence="7">ABC3 transporter permease C-terminal domain-containing protein</fullName>
    </recommendedName>
</protein>
<feature type="transmembrane region" description="Helical" evidence="6">
    <location>
        <begin position="747"/>
        <end position="767"/>
    </location>
</feature>
<organism evidence="8 9">
    <name type="scientific">Desulfuribacillus stibiiarsenatis</name>
    <dbReference type="NCBI Taxonomy" id="1390249"/>
    <lineage>
        <taxon>Bacteria</taxon>
        <taxon>Bacillati</taxon>
        <taxon>Bacillota</taxon>
        <taxon>Desulfuribacillia</taxon>
        <taxon>Desulfuribacillales</taxon>
        <taxon>Desulfuribacillaceae</taxon>
        <taxon>Desulfuribacillus</taxon>
    </lineage>
</organism>
<dbReference type="InterPro" id="IPR003838">
    <property type="entry name" value="ABC3_permease_C"/>
</dbReference>
<feature type="transmembrane region" description="Helical" evidence="6">
    <location>
        <begin position="704"/>
        <end position="727"/>
    </location>
</feature>
<gene>
    <name evidence="8" type="ORF">BHU72_06935</name>
</gene>
<proteinExistence type="predicted"/>
<keyword evidence="4 6" id="KW-1133">Transmembrane helix</keyword>
<comment type="subcellular location">
    <subcellularLocation>
        <location evidence="1">Cell membrane</location>
        <topology evidence="1">Multi-pass membrane protein</topology>
    </subcellularLocation>
</comment>
<name>A0A1E5L458_9FIRM</name>
<feature type="domain" description="ABC3 transporter permease C-terminal" evidence="7">
    <location>
        <begin position="662"/>
        <end position="778"/>
    </location>
</feature>
<evidence type="ECO:0000259" key="7">
    <source>
        <dbReference type="Pfam" id="PF02687"/>
    </source>
</evidence>
<reference evidence="8 9" key="1">
    <citation type="submission" date="2016-09" db="EMBL/GenBank/DDBJ databases">
        <title>Desulfuribacillus arsenicus sp. nov., an obligately anaerobic, dissimilatory arsenic- and antimonate-reducing bacterium isolated from anoxic sediments.</title>
        <authorList>
            <person name="Abin C.A."/>
            <person name="Hollibaugh J.T."/>
        </authorList>
    </citation>
    <scope>NUCLEOTIDE SEQUENCE [LARGE SCALE GENOMIC DNA]</scope>
    <source>
        <strain evidence="8 9">MLFW-2</strain>
    </source>
</reference>
<dbReference type="STRING" id="1390249.BHU72_06935"/>
<evidence type="ECO:0000256" key="4">
    <source>
        <dbReference type="ARBA" id="ARBA00022989"/>
    </source>
</evidence>
<evidence type="ECO:0000313" key="8">
    <source>
        <dbReference type="EMBL" id="OEH84920.1"/>
    </source>
</evidence>
<dbReference type="Proteomes" id="UP000095255">
    <property type="component" value="Unassembled WGS sequence"/>
</dbReference>
<feature type="transmembrane region" description="Helical" evidence="6">
    <location>
        <begin position="314"/>
        <end position="338"/>
    </location>
</feature>
<feature type="transmembrane region" description="Helical" evidence="6">
    <location>
        <begin position="358"/>
        <end position="378"/>
    </location>
</feature>
<keyword evidence="2" id="KW-1003">Cell membrane</keyword>
<comment type="caution">
    <text evidence="8">The sequence shown here is derived from an EMBL/GenBank/DDBJ whole genome shotgun (WGS) entry which is preliminary data.</text>
</comment>
<evidence type="ECO:0000256" key="5">
    <source>
        <dbReference type="ARBA" id="ARBA00023136"/>
    </source>
</evidence>
<evidence type="ECO:0000256" key="3">
    <source>
        <dbReference type="ARBA" id="ARBA00022692"/>
    </source>
</evidence>
<feature type="transmembrane region" description="Helical" evidence="6">
    <location>
        <begin position="435"/>
        <end position="455"/>
    </location>
</feature>